<dbReference type="InterPro" id="IPR001638">
    <property type="entry name" value="Solute-binding_3/MltF_N"/>
</dbReference>
<evidence type="ECO:0000259" key="2">
    <source>
        <dbReference type="SMART" id="SM00062"/>
    </source>
</evidence>
<dbReference type="PANTHER" id="PTHR35936">
    <property type="entry name" value="MEMBRANE-BOUND LYTIC MUREIN TRANSGLYCOSYLASE F"/>
    <property type="match status" value="1"/>
</dbReference>
<dbReference type="Pfam" id="PF00497">
    <property type="entry name" value="SBP_bac_3"/>
    <property type="match status" value="1"/>
</dbReference>
<dbReference type="PANTHER" id="PTHR35936:SF34">
    <property type="entry name" value="ABC TRANSPORTER EXTRACELLULAR-BINDING PROTEIN YCKB-RELATED"/>
    <property type="match status" value="1"/>
</dbReference>
<dbReference type="CDD" id="cd00996">
    <property type="entry name" value="PBP2_AatB_like"/>
    <property type="match status" value="1"/>
</dbReference>
<dbReference type="Proteomes" id="UP001057481">
    <property type="component" value="Unassembled WGS sequence"/>
</dbReference>
<dbReference type="SMART" id="SM00062">
    <property type="entry name" value="PBPb"/>
    <property type="match status" value="1"/>
</dbReference>
<dbReference type="RefSeq" id="WP_205143159.1">
    <property type="nucleotide sequence ID" value="NZ_JAFBDN010000003.1"/>
</dbReference>
<comment type="caution">
    <text evidence="3">The sequence shown here is derived from an EMBL/GenBank/DDBJ whole genome shotgun (WGS) entry which is preliminary data.</text>
</comment>
<dbReference type="Gene3D" id="3.40.190.10">
    <property type="entry name" value="Periplasmic binding protein-like II"/>
    <property type="match status" value="2"/>
</dbReference>
<reference evidence="3" key="1">
    <citation type="submission" date="2021-04" db="EMBL/GenBank/DDBJ databases">
        <title>Taxonomic assessment of Weissella genus.</title>
        <authorList>
            <person name="Fanelli F."/>
            <person name="Chieffi D."/>
            <person name="Dell'Aquila A."/>
            <person name="Gyu-Sung C."/>
            <person name="Franz C.M.A.P."/>
            <person name="Fusco V."/>
        </authorList>
    </citation>
    <scope>NUCLEOTIDE SEQUENCE</scope>
    <source>
        <strain evidence="3">LMG 25373</strain>
    </source>
</reference>
<accession>A0ABT0VJY2</accession>
<evidence type="ECO:0000313" key="3">
    <source>
        <dbReference type="EMBL" id="MCM2436717.1"/>
    </source>
</evidence>
<name>A0ABT0VJY2_9LACO</name>
<evidence type="ECO:0000313" key="4">
    <source>
        <dbReference type="Proteomes" id="UP001057481"/>
    </source>
</evidence>
<gene>
    <name evidence="3" type="ORF">KAK10_02065</name>
</gene>
<dbReference type="SUPFAM" id="SSF53850">
    <property type="entry name" value="Periplasmic binding protein-like II"/>
    <property type="match status" value="1"/>
</dbReference>
<keyword evidence="4" id="KW-1185">Reference proteome</keyword>
<dbReference type="EMBL" id="JAGMVS010000038">
    <property type="protein sequence ID" value="MCM2436717.1"/>
    <property type="molecule type" value="Genomic_DNA"/>
</dbReference>
<organism evidence="3 4">
    <name type="scientific">Periweissella beninensis</name>
    <dbReference type="NCBI Taxonomy" id="504936"/>
    <lineage>
        <taxon>Bacteria</taxon>
        <taxon>Bacillati</taxon>
        <taxon>Bacillota</taxon>
        <taxon>Bacilli</taxon>
        <taxon>Lactobacillales</taxon>
        <taxon>Lactobacillaceae</taxon>
        <taxon>Periweissella</taxon>
    </lineage>
</organism>
<sequence length="278" mass="31423">MKKKGIMTILIGLATIVWLYIIVGNGLSIGHNFNKSDNWTRYTQSKTITIGLDDTFVPMGFRNNKGQIVGYDIDLTKAVFKKYGIKPIFQPIDWSMKETELRNGTIDLIWNGYSKTAQRAKVVAFSKAYFDNSQVLVTLKKDNIKKFSDMKNKVLGVQTASSGQTALDAQPKVLKQYIANQQPILYDTFMNAVNDLQSGRIKGVLIDRVYANYYLSHQKNGNQYRIVEGTFAPDYFVVGLRKSDTTLQKKINNALAEMQKSGELQAITKKWFGTSKSK</sequence>
<feature type="domain" description="Solute-binding protein family 3/N-terminal" evidence="2">
    <location>
        <begin position="47"/>
        <end position="275"/>
    </location>
</feature>
<evidence type="ECO:0000256" key="1">
    <source>
        <dbReference type="ARBA" id="ARBA00022729"/>
    </source>
</evidence>
<proteinExistence type="predicted"/>
<keyword evidence="1" id="KW-0732">Signal</keyword>
<protein>
    <submittedName>
        <fullName evidence="3">Amino acid ABC transporter substrate-binding protein</fullName>
    </submittedName>
</protein>